<keyword evidence="2" id="KW-1185">Reference proteome</keyword>
<accession>C9ZFF7</accession>
<reference evidence="1 2" key="1">
    <citation type="journal article" date="2010" name="Mol. Plant Microbe Interact.">
        <title>Streptomyces scabies 87-22 contains a coronafacic acid-like biosynthetic cluster that contributes to plant-microbe interactions.</title>
        <authorList>
            <person name="Bignell D.R."/>
            <person name="Seipke R.F."/>
            <person name="Huguet-Tapia J.C."/>
            <person name="Chambers A.H."/>
            <person name="Parry R.J."/>
            <person name="Loria R."/>
        </authorList>
    </citation>
    <scope>NUCLEOTIDE SEQUENCE [LARGE SCALE GENOMIC DNA]</scope>
    <source>
        <strain evidence="1 2">87.22</strain>
    </source>
</reference>
<evidence type="ECO:0000313" key="2">
    <source>
        <dbReference type="Proteomes" id="UP000001444"/>
    </source>
</evidence>
<proteinExistence type="predicted"/>
<dbReference type="Proteomes" id="UP000001444">
    <property type="component" value="Chromosome"/>
</dbReference>
<name>C9ZFF7_STRSW</name>
<organism evidence="1 2">
    <name type="scientific">Streptomyces scabiei (strain 87.22)</name>
    <dbReference type="NCBI Taxonomy" id="680198"/>
    <lineage>
        <taxon>Bacteria</taxon>
        <taxon>Bacillati</taxon>
        <taxon>Actinomycetota</taxon>
        <taxon>Actinomycetes</taxon>
        <taxon>Kitasatosporales</taxon>
        <taxon>Streptomycetaceae</taxon>
        <taxon>Streptomyces</taxon>
    </lineage>
</organism>
<dbReference type="eggNOG" id="ENOG5030MJH">
    <property type="taxonomic scope" value="Bacteria"/>
</dbReference>
<dbReference type="AlphaFoldDB" id="C9ZFF7"/>
<gene>
    <name evidence="1" type="ordered locus">SCAB_48901</name>
</gene>
<dbReference type="EMBL" id="FN554889">
    <property type="protein sequence ID" value="CBG71944.1"/>
    <property type="molecule type" value="Genomic_DNA"/>
</dbReference>
<dbReference type="STRING" id="680198.SCAB_48901"/>
<sequence length="129" mass="14272">MANAYPRSVDMTDLIPRALQWLRLLFAPGTGKRRLTRHRPYLCLHITAVRQDPHTAAPAPVSSGLPRHRSPYGLHAPIDGSASALVRPYLVAHDEEDALRQYRRLALVLAADFGVDLDQHLVGPRKAAA</sequence>
<protein>
    <submittedName>
        <fullName evidence="1">Uncharacterized protein</fullName>
    </submittedName>
</protein>
<dbReference type="KEGG" id="scb:SCAB_48901"/>
<evidence type="ECO:0000313" key="1">
    <source>
        <dbReference type="EMBL" id="CBG71944.1"/>
    </source>
</evidence>
<dbReference type="HOGENOM" id="CLU_2169595_0_0_11"/>